<keyword evidence="9" id="KW-0282">Flagellum</keyword>
<gene>
    <name evidence="9" type="primary">fliO</name>
    <name evidence="9" type="ORF">E6C64_13540</name>
</gene>
<dbReference type="PANTHER" id="PTHR38766:SF1">
    <property type="entry name" value="FLAGELLAR PROTEIN FLIO"/>
    <property type="match status" value="1"/>
</dbReference>
<feature type="region of interest" description="Disordered" evidence="8">
    <location>
        <begin position="214"/>
        <end position="285"/>
    </location>
</feature>
<dbReference type="EMBL" id="SSSM01000005">
    <property type="protein sequence ID" value="THG29686.1"/>
    <property type="molecule type" value="Genomic_DNA"/>
</dbReference>
<dbReference type="PANTHER" id="PTHR38766">
    <property type="entry name" value="FLAGELLAR PROTEIN FLIO"/>
    <property type="match status" value="1"/>
</dbReference>
<evidence type="ECO:0000313" key="9">
    <source>
        <dbReference type="EMBL" id="THG29686.1"/>
    </source>
</evidence>
<evidence type="ECO:0000256" key="5">
    <source>
        <dbReference type="ARBA" id="ARBA00023143"/>
    </source>
</evidence>
<evidence type="ECO:0000256" key="3">
    <source>
        <dbReference type="ARBA" id="ARBA00022989"/>
    </source>
</evidence>
<dbReference type="Proteomes" id="UP000309133">
    <property type="component" value="Unassembled WGS sequence"/>
</dbReference>
<comment type="caution">
    <text evidence="9">The sequence shown here is derived from an EMBL/GenBank/DDBJ whole genome shotgun (WGS) entry which is preliminary data.</text>
</comment>
<keyword evidence="2 7" id="KW-0812">Transmembrane</keyword>
<keyword evidence="4 7" id="KW-0472">Membrane</keyword>
<evidence type="ECO:0000256" key="4">
    <source>
        <dbReference type="ARBA" id="ARBA00023136"/>
    </source>
</evidence>
<keyword evidence="9" id="KW-0966">Cell projection</keyword>
<dbReference type="RefSeq" id="WP_136428015.1">
    <property type="nucleotide sequence ID" value="NZ_SSSM01000005.1"/>
</dbReference>
<keyword evidence="1 7" id="KW-1003">Cell membrane</keyword>
<feature type="compositionally biased region" description="Low complexity" evidence="8">
    <location>
        <begin position="218"/>
        <end position="230"/>
    </location>
</feature>
<proteinExistence type="inferred from homology"/>
<dbReference type="AlphaFoldDB" id="A0A4S4FKI4"/>
<evidence type="ECO:0000256" key="1">
    <source>
        <dbReference type="ARBA" id="ARBA00022475"/>
    </source>
</evidence>
<comment type="similarity">
    <text evidence="6 7">Belongs to the FliO/MopB family.</text>
</comment>
<dbReference type="NCBIfam" id="TIGR03500">
    <property type="entry name" value="FliO_TIGR"/>
    <property type="match status" value="1"/>
</dbReference>
<accession>A0A4S4FKI4</accession>
<organism evidence="9 10">
    <name type="scientific">Naasia lichenicola</name>
    <dbReference type="NCBI Taxonomy" id="2565933"/>
    <lineage>
        <taxon>Bacteria</taxon>
        <taxon>Bacillati</taxon>
        <taxon>Actinomycetota</taxon>
        <taxon>Actinomycetes</taxon>
        <taxon>Micrococcales</taxon>
        <taxon>Microbacteriaceae</taxon>
        <taxon>Naasia</taxon>
    </lineage>
</organism>
<protein>
    <recommendedName>
        <fullName evidence="7">Flagellar protein</fullName>
    </recommendedName>
</protein>
<feature type="compositionally biased region" description="Basic and acidic residues" evidence="8">
    <location>
        <begin position="247"/>
        <end position="262"/>
    </location>
</feature>
<evidence type="ECO:0000256" key="8">
    <source>
        <dbReference type="SAM" id="MobiDB-lite"/>
    </source>
</evidence>
<feature type="transmembrane region" description="Helical" evidence="7">
    <location>
        <begin position="6"/>
        <end position="28"/>
    </location>
</feature>
<dbReference type="Pfam" id="PF04347">
    <property type="entry name" value="FliO"/>
    <property type="match status" value="1"/>
</dbReference>
<dbReference type="InterPro" id="IPR022781">
    <property type="entry name" value="Flagellar_biosynth_FliO"/>
</dbReference>
<keyword evidence="10" id="KW-1185">Reference proteome</keyword>
<evidence type="ECO:0000313" key="10">
    <source>
        <dbReference type="Proteomes" id="UP000309133"/>
    </source>
</evidence>
<dbReference type="OrthoDB" id="5191841at2"/>
<evidence type="ECO:0000256" key="6">
    <source>
        <dbReference type="ARBA" id="ARBA00037937"/>
    </source>
</evidence>
<dbReference type="InterPro" id="IPR052205">
    <property type="entry name" value="FliO/MopB"/>
</dbReference>
<name>A0A4S4FKI4_9MICO</name>
<keyword evidence="3 7" id="KW-1133">Transmembrane helix</keyword>
<evidence type="ECO:0000256" key="2">
    <source>
        <dbReference type="ARBA" id="ARBA00022692"/>
    </source>
</evidence>
<evidence type="ECO:0000256" key="7">
    <source>
        <dbReference type="RuleBase" id="RU362064"/>
    </source>
</evidence>
<dbReference type="GO" id="GO:0009425">
    <property type="term" value="C:bacterial-type flagellum basal body"/>
    <property type="evidence" value="ECO:0007669"/>
    <property type="project" value="UniProtKB-SubCell"/>
</dbReference>
<keyword evidence="9" id="KW-0969">Cilium</keyword>
<comment type="subcellular location">
    <subcellularLocation>
        <location evidence="7">Cell membrane</location>
    </subcellularLocation>
    <subcellularLocation>
        <location evidence="7">Bacterial flagellum basal body</location>
    </subcellularLocation>
</comment>
<dbReference type="GO" id="GO:0044781">
    <property type="term" value="P:bacterial-type flagellum organization"/>
    <property type="evidence" value="ECO:0007669"/>
    <property type="project" value="UniProtKB-UniRule"/>
</dbReference>
<sequence>MDTVFLALRVIISLGAVLGAIWFLHRWLTKGNKSPAKRAGKAITVVARQSLGAKASVAVIETQNARFLLGVTEQSVTILDRIDIEVAETTVIEIPTAKTATTTTAADASATARAVAEFADADFAEAERAASAAADRAAAQILLPAPPALATTPATATSVPIVVPAPVASFEQALSEARAAGARQQLTGELSIAEARRPLTAPIPLLPATRRALREAEAAQATASKATSSKKGGDRKSADPKSTGRKPSAEKAQDARTAEKKSPIAGSILSPDTWRQTAEALRRAR</sequence>
<keyword evidence="5 7" id="KW-0975">Bacterial flagellum</keyword>
<reference evidence="9 10" key="1">
    <citation type="submission" date="2019-04" db="EMBL/GenBank/DDBJ databases">
        <authorList>
            <person name="Jiang L."/>
        </authorList>
    </citation>
    <scope>NUCLEOTIDE SEQUENCE [LARGE SCALE GENOMIC DNA]</scope>
    <source>
        <strain evidence="9 10">YIM 131853</strain>
    </source>
</reference>
<dbReference type="GO" id="GO:0005886">
    <property type="term" value="C:plasma membrane"/>
    <property type="evidence" value="ECO:0007669"/>
    <property type="project" value="UniProtKB-SubCell"/>
</dbReference>